<gene>
    <name evidence="5" type="ORF">J116_005065</name>
</gene>
<dbReference type="CDD" id="cd00164">
    <property type="entry name" value="S1_like"/>
    <property type="match status" value="1"/>
</dbReference>
<dbReference type="PANTHER" id="PTHR10724:SF7">
    <property type="entry name" value="SMALL RIBOSOMAL SUBUNIT PROTEIN BS1C"/>
    <property type="match status" value="1"/>
</dbReference>
<dbReference type="GO" id="GO:0003729">
    <property type="term" value="F:mRNA binding"/>
    <property type="evidence" value="ECO:0007669"/>
    <property type="project" value="TreeGrafter"/>
</dbReference>
<dbReference type="SMART" id="SM00316">
    <property type="entry name" value="S1"/>
    <property type="match status" value="1"/>
</dbReference>
<organism evidence="5 6">
    <name type="scientific">Streptomyces thermolilacinus SPC6</name>
    <dbReference type="NCBI Taxonomy" id="1306406"/>
    <lineage>
        <taxon>Bacteria</taxon>
        <taxon>Bacillati</taxon>
        <taxon>Actinomycetota</taxon>
        <taxon>Actinomycetes</taxon>
        <taxon>Kitasatosporales</taxon>
        <taxon>Streptomycetaceae</taxon>
        <taxon>Streptomyces</taxon>
    </lineage>
</organism>
<name>A0A1D3DNN4_9ACTN</name>
<evidence type="ECO:0000313" key="6">
    <source>
        <dbReference type="Proteomes" id="UP000095329"/>
    </source>
</evidence>
<sequence>MFPGVGFITIPELSWRRADAVSGVVRVGQRVTCEFPQFDTGNLEVRLFLRALRPGPFAAFANRGAAGRTPRGRVALLVPFGVMVEVAEGVEGLVRPNDPGRAPVADPAGVVQVGDEVTVVVVEVDRERRGLVLSWGQGRTAPPP</sequence>
<dbReference type="GO" id="GO:1990904">
    <property type="term" value="C:ribonucleoprotein complex"/>
    <property type="evidence" value="ECO:0007669"/>
    <property type="project" value="UniProtKB-KW"/>
</dbReference>
<dbReference type="eggNOG" id="COG0539">
    <property type="taxonomic scope" value="Bacteria"/>
</dbReference>
<dbReference type="OrthoDB" id="286090at2"/>
<evidence type="ECO:0000256" key="2">
    <source>
        <dbReference type="ARBA" id="ARBA00022980"/>
    </source>
</evidence>
<dbReference type="STRING" id="1306406.J116_005065"/>
<dbReference type="RefSeq" id="WP_023590431.1">
    <property type="nucleotide sequence ID" value="NZ_ASHX02000001.1"/>
</dbReference>
<keyword evidence="6" id="KW-1185">Reference proteome</keyword>
<dbReference type="Proteomes" id="UP000095329">
    <property type="component" value="Unassembled WGS sequence"/>
</dbReference>
<accession>A0A1D3DNN4</accession>
<protein>
    <recommendedName>
        <fullName evidence="4">S1 motif domain-containing protein</fullName>
    </recommendedName>
</protein>
<dbReference type="Gene3D" id="2.40.50.140">
    <property type="entry name" value="Nucleic acid-binding proteins"/>
    <property type="match status" value="2"/>
</dbReference>
<dbReference type="InterPro" id="IPR003029">
    <property type="entry name" value="S1_domain"/>
</dbReference>
<dbReference type="AlphaFoldDB" id="A0A1D3DNN4"/>
<dbReference type="Pfam" id="PF00575">
    <property type="entry name" value="S1"/>
    <property type="match status" value="1"/>
</dbReference>
<comment type="similarity">
    <text evidence="1">Belongs to the bacterial ribosomal protein bS1 family.</text>
</comment>
<dbReference type="SUPFAM" id="SSF50249">
    <property type="entry name" value="Nucleic acid-binding proteins"/>
    <property type="match status" value="1"/>
</dbReference>
<dbReference type="PANTHER" id="PTHR10724">
    <property type="entry name" value="30S RIBOSOMAL PROTEIN S1"/>
    <property type="match status" value="1"/>
</dbReference>
<reference evidence="5 6" key="1">
    <citation type="journal article" date="2013" name="Genome Announc.">
        <title>Genome Sequence of Streptomyces violaceusniger Strain SPC6, a Halotolerant Streptomycete That Exhibits Rapid Growth and Development.</title>
        <authorList>
            <person name="Chen X."/>
            <person name="Zhang B."/>
            <person name="Zhang W."/>
            <person name="Wu X."/>
            <person name="Zhang M."/>
            <person name="Chen T."/>
            <person name="Liu G."/>
            <person name="Dyson P."/>
        </authorList>
    </citation>
    <scope>NUCLEOTIDE SEQUENCE [LARGE SCALE GENOMIC DNA]</scope>
    <source>
        <strain evidence="5 6">SPC6</strain>
    </source>
</reference>
<dbReference type="InterPro" id="IPR012340">
    <property type="entry name" value="NA-bd_OB-fold"/>
</dbReference>
<dbReference type="EMBL" id="ASHX02000001">
    <property type="protein sequence ID" value="OEJ93937.1"/>
    <property type="molecule type" value="Genomic_DNA"/>
</dbReference>
<keyword evidence="2" id="KW-0689">Ribosomal protein</keyword>
<evidence type="ECO:0000256" key="3">
    <source>
        <dbReference type="ARBA" id="ARBA00023274"/>
    </source>
</evidence>
<proteinExistence type="inferred from homology"/>
<dbReference type="GO" id="GO:0003735">
    <property type="term" value="F:structural constituent of ribosome"/>
    <property type="evidence" value="ECO:0007669"/>
    <property type="project" value="TreeGrafter"/>
</dbReference>
<comment type="caution">
    <text evidence="5">The sequence shown here is derived from an EMBL/GenBank/DDBJ whole genome shotgun (WGS) entry which is preliminary data.</text>
</comment>
<feature type="domain" description="S1 motif" evidence="4">
    <location>
        <begin position="67"/>
        <end position="136"/>
    </location>
</feature>
<keyword evidence="3" id="KW-0687">Ribonucleoprotein</keyword>
<evidence type="ECO:0000256" key="1">
    <source>
        <dbReference type="ARBA" id="ARBA00006767"/>
    </source>
</evidence>
<dbReference type="GO" id="GO:0005840">
    <property type="term" value="C:ribosome"/>
    <property type="evidence" value="ECO:0007669"/>
    <property type="project" value="UniProtKB-KW"/>
</dbReference>
<evidence type="ECO:0000313" key="5">
    <source>
        <dbReference type="EMBL" id="OEJ93937.1"/>
    </source>
</evidence>
<dbReference type="PROSITE" id="PS50126">
    <property type="entry name" value="S1"/>
    <property type="match status" value="1"/>
</dbReference>
<evidence type="ECO:0000259" key="4">
    <source>
        <dbReference type="PROSITE" id="PS50126"/>
    </source>
</evidence>
<dbReference type="InterPro" id="IPR050437">
    <property type="entry name" value="Ribos_protein_bS1-like"/>
</dbReference>
<dbReference type="GO" id="GO:0006412">
    <property type="term" value="P:translation"/>
    <property type="evidence" value="ECO:0007669"/>
    <property type="project" value="TreeGrafter"/>
</dbReference>